<dbReference type="VEuPathDB" id="VectorBase:ACUA024393"/>
<evidence type="ECO:0000313" key="3">
    <source>
        <dbReference type="Proteomes" id="UP000075883"/>
    </source>
</evidence>
<reference evidence="3" key="1">
    <citation type="submission" date="2013-09" db="EMBL/GenBank/DDBJ databases">
        <title>The Genome Sequence of Anopheles culicifacies species A.</title>
        <authorList>
            <consortium name="The Broad Institute Genomics Platform"/>
            <person name="Neafsey D.E."/>
            <person name="Besansky N."/>
            <person name="Howell P."/>
            <person name="Walton C."/>
            <person name="Young S.K."/>
            <person name="Zeng Q."/>
            <person name="Gargeya S."/>
            <person name="Fitzgerald M."/>
            <person name="Haas B."/>
            <person name="Abouelleil A."/>
            <person name="Allen A.W."/>
            <person name="Alvarado L."/>
            <person name="Arachchi H.M."/>
            <person name="Berlin A.M."/>
            <person name="Chapman S.B."/>
            <person name="Gainer-Dewar J."/>
            <person name="Goldberg J."/>
            <person name="Griggs A."/>
            <person name="Gujja S."/>
            <person name="Hansen M."/>
            <person name="Howarth C."/>
            <person name="Imamovic A."/>
            <person name="Ireland A."/>
            <person name="Larimer J."/>
            <person name="McCowan C."/>
            <person name="Murphy C."/>
            <person name="Pearson M."/>
            <person name="Poon T.W."/>
            <person name="Priest M."/>
            <person name="Roberts A."/>
            <person name="Saif S."/>
            <person name="Shea T."/>
            <person name="Sisk P."/>
            <person name="Sykes S."/>
            <person name="Wortman J."/>
            <person name="Nusbaum C."/>
            <person name="Birren B."/>
        </authorList>
    </citation>
    <scope>NUCLEOTIDE SEQUENCE [LARGE SCALE GENOMIC DNA]</scope>
    <source>
        <strain evidence="3">A-37</strain>
    </source>
</reference>
<evidence type="ECO:0000313" key="2">
    <source>
        <dbReference type="EnsemblMetazoa" id="ACUA024393-PA"/>
    </source>
</evidence>
<dbReference type="EMBL" id="AXCM01006164">
    <property type="status" value="NOT_ANNOTATED_CDS"/>
    <property type="molecule type" value="Genomic_DNA"/>
</dbReference>
<dbReference type="AlphaFoldDB" id="A0A182MRB3"/>
<protein>
    <submittedName>
        <fullName evidence="2">Uncharacterized protein</fullName>
    </submittedName>
</protein>
<keyword evidence="1" id="KW-0812">Transmembrane</keyword>
<reference evidence="2" key="2">
    <citation type="submission" date="2020-05" db="UniProtKB">
        <authorList>
            <consortium name="EnsemblMetazoa"/>
        </authorList>
    </citation>
    <scope>IDENTIFICATION</scope>
    <source>
        <strain evidence="2">A-37</strain>
    </source>
</reference>
<accession>A0A182MRB3</accession>
<organism evidence="2 3">
    <name type="scientific">Anopheles culicifacies</name>
    <dbReference type="NCBI Taxonomy" id="139723"/>
    <lineage>
        <taxon>Eukaryota</taxon>
        <taxon>Metazoa</taxon>
        <taxon>Ecdysozoa</taxon>
        <taxon>Arthropoda</taxon>
        <taxon>Hexapoda</taxon>
        <taxon>Insecta</taxon>
        <taxon>Pterygota</taxon>
        <taxon>Neoptera</taxon>
        <taxon>Endopterygota</taxon>
        <taxon>Diptera</taxon>
        <taxon>Nematocera</taxon>
        <taxon>Culicoidea</taxon>
        <taxon>Culicidae</taxon>
        <taxon>Anophelinae</taxon>
        <taxon>Anopheles</taxon>
        <taxon>culicifacies species complex</taxon>
    </lineage>
</organism>
<keyword evidence="1" id="KW-0472">Membrane</keyword>
<evidence type="ECO:0000256" key="1">
    <source>
        <dbReference type="SAM" id="Phobius"/>
    </source>
</evidence>
<dbReference type="STRING" id="139723.A0A182MRB3"/>
<keyword evidence="3" id="KW-1185">Reference proteome</keyword>
<dbReference type="Proteomes" id="UP000075883">
    <property type="component" value="Unassembled WGS sequence"/>
</dbReference>
<name>A0A182MRB3_9DIPT</name>
<dbReference type="EnsemblMetazoa" id="ACUA024393-RA">
    <property type="protein sequence ID" value="ACUA024393-PA"/>
    <property type="gene ID" value="ACUA024393"/>
</dbReference>
<feature type="transmembrane region" description="Helical" evidence="1">
    <location>
        <begin position="87"/>
        <end position="108"/>
    </location>
</feature>
<sequence>MQSGGNQSPSLPDFSCDRVRMLVYGLVPFENSPTMVDARKVQESDLSASFQELLDAIQKVRPSDRALYDAFAPVRKRIWRRWCLRKLSAVVCLMAICLVVCYVPSVNWHVTAIGRLLMIEMLPYWDWTPLYRGKCLIAKARETTAGKQFEPTVSFPDDCVVCRNFVSTTGTVPVRQNVTYEALFRHHLMRNVPTIVSDVYPPWSEHKRYGADWDSFLNDLEELLLANPCDFRTNLLFKPSYAKTSALARMVDLLADDTAVPMRNATKRGWFVQLRNCALRSIKKTRTMFGKPYFYATHWEPPYTNWILLSRAFDGALEMTPNMAGLVLVHQLRSSLSVILRPRAECANSCQMLPITLQQQQSLLFSTTLWSFSYAPTDGNETSLTFITETYEIV</sequence>
<keyword evidence="1" id="KW-1133">Transmembrane helix</keyword>
<proteinExistence type="predicted"/>